<feature type="compositionally biased region" description="Polar residues" evidence="1">
    <location>
        <begin position="225"/>
        <end position="234"/>
    </location>
</feature>
<sequence length="512" mass="58062">MDRIIRFRCQAAQKSTTNQKEKCNRTYTENTIRYILNRGKASVRKGKQPEITNIWTQGSRCDTTQSSSVVSDRQAEARLASGDNATNAVWVHSSATAEDLEMEIDGEAGSTNNTVEEAQLEGREQTPTDEIYLRTIMLLSAKIESINMAVSQLTTICTSIRTELTQLRHQMQRPSPTAATPIAMRQVVDPPVGNMAPQLATNKQHSPTATLISNQSGQRERRDTITSPIVPQTPETKEREWERIGNEDSQESIPSSQVATNQAPYANAVKGTNGRTQANRQEGNSGTAPSHRPGSQSTDPWILHTASPQRRVDNDENSMNGPEPSNQQDRNQREEERANFLKEKTAELRRTPSHKWDHFLPTDFINKHVVCRRVPINQVRTILADIGISRDHVINIHFIGRSLMEVLIPVQHLLFVSKTLEQANMYMRMPSNPQYHQGLGRCFADLDEDSQTAMLTNKAYYQILRQIHKPNCQSRWYWIYGKQLGLNFPDFEQSLVLHQKTYKTHRAVPEAQ</sequence>
<reference evidence="2 3" key="1">
    <citation type="submission" date="2023-04" db="EMBL/GenBank/DDBJ databases">
        <title>Genome of Basidiobolus ranarum AG-B5.</title>
        <authorList>
            <person name="Stajich J.E."/>
            <person name="Carter-House D."/>
            <person name="Gryganskyi A."/>
        </authorList>
    </citation>
    <scope>NUCLEOTIDE SEQUENCE [LARGE SCALE GENOMIC DNA]</scope>
    <source>
        <strain evidence="2 3">AG-B5</strain>
    </source>
</reference>
<feature type="compositionally biased region" description="Polar residues" evidence="1">
    <location>
        <begin position="251"/>
        <end position="264"/>
    </location>
</feature>
<evidence type="ECO:0000256" key="1">
    <source>
        <dbReference type="SAM" id="MobiDB-lite"/>
    </source>
</evidence>
<evidence type="ECO:0000313" key="3">
    <source>
        <dbReference type="Proteomes" id="UP001479436"/>
    </source>
</evidence>
<feature type="compositionally biased region" description="Polar residues" evidence="1">
    <location>
        <begin position="199"/>
        <end position="217"/>
    </location>
</feature>
<dbReference type="EMBL" id="JASJQH010001176">
    <property type="protein sequence ID" value="KAK9761900.1"/>
    <property type="molecule type" value="Genomic_DNA"/>
</dbReference>
<proteinExistence type="predicted"/>
<gene>
    <name evidence="2" type="ORF">K7432_012848</name>
</gene>
<keyword evidence="3" id="KW-1185">Reference proteome</keyword>
<comment type="caution">
    <text evidence="2">The sequence shown here is derived from an EMBL/GenBank/DDBJ whole genome shotgun (WGS) entry which is preliminary data.</text>
</comment>
<dbReference type="Proteomes" id="UP001479436">
    <property type="component" value="Unassembled WGS sequence"/>
</dbReference>
<organism evidence="2 3">
    <name type="scientific">Basidiobolus ranarum</name>
    <dbReference type="NCBI Taxonomy" id="34480"/>
    <lineage>
        <taxon>Eukaryota</taxon>
        <taxon>Fungi</taxon>
        <taxon>Fungi incertae sedis</taxon>
        <taxon>Zoopagomycota</taxon>
        <taxon>Entomophthoromycotina</taxon>
        <taxon>Basidiobolomycetes</taxon>
        <taxon>Basidiobolales</taxon>
        <taxon>Basidiobolaceae</taxon>
        <taxon>Basidiobolus</taxon>
    </lineage>
</organism>
<accession>A0ABR2WK60</accession>
<feature type="compositionally biased region" description="Polar residues" evidence="1">
    <location>
        <begin position="317"/>
        <end position="329"/>
    </location>
</feature>
<feature type="compositionally biased region" description="Basic and acidic residues" evidence="1">
    <location>
        <begin position="235"/>
        <end position="246"/>
    </location>
</feature>
<feature type="region of interest" description="Disordered" evidence="1">
    <location>
        <begin position="192"/>
        <end position="336"/>
    </location>
</feature>
<evidence type="ECO:0000313" key="2">
    <source>
        <dbReference type="EMBL" id="KAK9761900.1"/>
    </source>
</evidence>
<feature type="compositionally biased region" description="Polar residues" evidence="1">
    <location>
        <begin position="273"/>
        <end position="299"/>
    </location>
</feature>
<name>A0ABR2WK60_9FUNG</name>
<protein>
    <submittedName>
        <fullName evidence="2">Uncharacterized protein</fullName>
    </submittedName>
</protein>